<evidence type="ECO:0000259" key="6">
    <source>
        <dbReference type="PROSITE" id="PS51039"/>
    </source>
</evidence>
<gene>
    <name evidence="7" type="ORF">CSUI_010577</name>
</gene>
<keyword evidence="2 4" id="KW-0863">Zinc-finger</keyword>
<evidence type="ECO:0000256" key="1">
    <source>
        <dbReference type="ARBA" id="ARBA00022723"/>
    </source>
</evidence>
<dbReference type="InterPro" id="IPR000058">
    <property type="entry name" value="Znf_AN1"/>
</dbReference>
<evidence type="ECO:0000313" key="8">
    <source>
        <dbReference type="Proteomes" id="UP000221165"/>
    </source>
</evidence>
<dbReference type="PROSITE" id="PS51039">
    <property type="entry name" value="ZF_AN1"/>
    <property type="match status" value="1"/>
</dbReference>
<accession>A0A2C6JAI5</accession>
<dbReference type="AlphaFoldDB" id="A0A2C6JAI5"/>
<dbReference type="Gene3D" id="4.10.1110.10">
    <property type="entry name" value="AN1-like Zinc finger"/>
    <property type="match status" value="2"/>
</dbReference>
<keyword evidence="8" id="KW-1185">Reference proteome</keyword>
<dbReference type="SUPFAM" id="SSF118310">
    <property type="entry name" value="AN1-like Zinc finger"/>
    <property type="match status" value="2"/>
</dbReference>
<reference evidence="7 8" key="1">
    <citation type="journal article" date="2017" name="Int. J. Parasitol.">
        <title>The genome of the protozoan parasite Cystoisospora suis and a reverse vaccinology approach to identify vaccine candidates.</title>
        <authorList>
            <person name="Palmieri N."/>
            <person name="Shrestha A."/>
            <person name="Ruttkowski B."/>
            <person name="Beck T."/>
            <person name="Vogl C."/>
            <person name="Tomley F."/>
            <person name="Blake D.P."/>
            <person name="Joachim A."/>
        </authorList>
    </citation>
    <scope>NUCLEOTIDE SEQUENCE [LARGE SCALE GENOMIC DNA]</scope>
    <source>
        <strain evidence="7 8">Wien I</strain>
    </source>
</reference>
<dbReference type="SMART" id="SM00154">
    <property type="entry name" value="ZnF_AN1"/>
    <property type="match status" value="2"/>
</dbReference>
<evidence type="ECO:0000256" key="4">
    <source>
        <dbReference type="PROSITE-ProRule" id="PRU00449"/>
    </source>
</evidence>
<keyword evidence="1" id="KW-0479">Metal-binding</keyword>
<dbReference type="VEuPathDB" id="ToxoDB:CSUI_010577"/>
<evidence type="ECO:0000256" key="2">
    <source>
        <dbReference type="ARBA" id="ARBA00022771"/>
    </source>
</evidence>
<sequence>MEEIGEHCGYPLCKQLDFLPFFCSQCQNFYCLQHRTQTSHECPEAKPPEAVEVTTIGCKRCRRLFEVPDNMAPDVFLTAHMQSAKCAETERQRPRCSLVSCTSHKRYCLVQCKECSQLFCVSHRFPADHQCPVAAAAEASRAARSEASAALVAQARERLRAGQALVASQGLADSSSFKEESETASSDARAHAANTHNSGHRFIRKTSMTAKGLKTMKKVEAMKIKVKAKPDPSISERDQLAVRVDWQFAPKEKLPANLSSEDKFKEGAVLMVDGSKSVGWNLDRVCSKLSIRNANAETGPHATFWAFGIYDMNPKDSLQRTSSVVVTRLESTAQMKDCVQDGSVLLLLWEE</sequence>
<organism evidence="7 8">
    <name type="scientific">Cystoisospora suis</name>
    <dbReference type="NCBI Taxonomy" id="483139"/>
    <lineage>
        <taxon>Eukaryota</taxon>
        <taxon>Sar</taxon>
        <taxon>Alveolata</taxon>
        <taxon>Apicomplexa</taxon>
        <taxon>Conoidasida</taxon>
        <taxon>Coccidia</taxon>
        <taxon>Eucoccidiorida</taxon>
        <taxon>Eimeriorina</taxon>
        <taxon>Sarcocystidae</taxon>
        <taxon>Cystoisospora</taxon>
    </lineage>
</organism>
<dbReference type="RefSeq" id="XP_067917343.1">
    <property type="nucleotide sequence ID" value="XM_068070680.1"/>
</dbReference>
<feature type="domain" description="AN1-type" evidence="6">
    <location>
        <begin position="2"/>
        <end position="50"/>
    </location>
</feature>
<protein>
    <submittedName>
        <fullName evidence="7">Zinc finger an1 domain-containing stress-associated protein 12</fullName>
    </submittedName>
</protein>
<evidence type="ECO:0000256" key="3">
    <source>
        <dbReference type="ARBA" id="ARBA00022833"/>
    </source>
</evidence>
<dbReference type="PANTHER" id="PTHR14677">
    <property type="entry name" value="ARSENITE INDUCUBLE RNA ASSOCIATED PROTEIN AIP-1-RELATED"/>
    <property type="match status" value="1"/>
</dbReference>
<name>A0A2C6JAI5_9APIC</name>
<dbReference type="GeneID" id="94433891"/>
<dbReference type="Pfam" id="PF01428">
    <property type="entry name" value="zf-AN1"/>
    <property type="match status" value="2"/>
</dbReference>
<dbReference type="InterPro" id="IPR035896">
    <property type="entry name" value="AN1-like_Znf"/>
</dbReference>
<evidence type="ECO:0000313" key="7">
    <source>
        <dbReference type="EMBL" id="PHJ15611.1"/>
    </source>
</evidence>
<dbReference type="GO" id="GO:0005737">
    <property type="term" value="C:cytoplasm"/>
    <property type="evidence" value="ECO:0007669"/>
    <property type="project" value="TreeGrafter"/>
</dbReference>
<comment type="caution">
    <text evidence="7">The sequence shown here is derived from an EMBL/GenBank/DDBJ whole genome shotgun (WGS) entry which is preliminary data.</text>
</comment>
<dbReference type="PANTHER" id="PTHR14677:SF20">
    <property type="entry name" value="ZINC FINGER AN1-TYPE CONTAINING 2A-RELATED"/>
    <property type="match status" value="1"/>
</dbReference>
<dbReference type="EMBL" id="MIGC01007772">
    <property type="protein sequence ID" value="PHJ15611.1"/>
    <property type="molecule type" value="Genomic_DNA"/>
</dbReference>
<evidence type="ECO:0000256" key="5">
    <source>
        <dbReference type="SAM" id="MobiDB-lite"/>
    </source>
</evidence>
<dbReference type="Proteomes" id="UP000221165">
    <property type="component" value="Unassembled WGS sequence"/>
</dbReference>
<keyword evidence="3" id="KW-0862">Zinc</keyword>
<dbReference type="GO" id="GO:0008270">
    <property type="term" value="F:zinc ion binding"/>
    <property type="evidence" value="ECO:0007669"/>
    <property type="project" value="UniProtKB-KW"/>
</dbReference>
<dbReference type="OrthoDB" id="431929at2759"/>
<proteinExistence type="predicted"/>
<feature type="region of interest" description="Disordered" evidence="5">
    <location>
        <begin position="176"/>
        <end position="197"/>
    </location>
</feature>